<comment type="catalytic activity">
    <reaction evidence="6">
        <text>P(1),P(4)-bis(5'-adenosyl) tetraphosphate + H2O = 2 ADP + 2 H(+)</text>
        <dbReference type="Rhea" id="RHEA:24252"/>
        <dbReference type="ChEBI" id="CHEBI:15377"/>
        <dbReference type="ChEBI" id="CHEBI:15378"/>
        <dbReference type="ChEBI" id="CHEBI:58141"/>
        <dbReference type="ChEBI" id="CHEBI:456216"/>
        <dbReference type="EC" id="3.6.1.41"/>
    </reaction>
</comment>
<evidence type="ECO:0000256" key="3">
    <source>
        <dbReference type="ARBA" id="ARBA00022741"/>
    </source>
</evidence>
<proteinExistence type="predicted"/>
<dbReference type="Pfam" id="PF01966">
    <property type="entry name" value="HD"/>
    <property type="match status" value="1"/>
</dbReference>
<evidence type="ECO:0000259" key="7">
    <source>
        <dbReference type="PROSITE" id="PS51831"/>
    </source>
</evidence>
<gene>
    <name evidence="8" type="primary">yqeK</name>
    <name evidence="8" type="ORF">ACFSCZ_01750</name>
</gene>
<name>A0ABW4KH26_9BACI</name>
<evidence type="ECO:0000313" key="9">
    <source>
        <dbReference type="Proteomes" id="UP001597301"/>
    </source>
</evidence>
<dbReference type="SMART" id="SM00471">
    <property type="entry name" value="HDc"/>
    <property type="match status" value="1"/>
</dbReference>
<dbReference type="EMBL" id="JBHUEO010000004">
    <property type="protein sequence ID" value="MFD1705475.1"/>
    <property type="molecule type" value="Genomic_DNA"/>
</dbReference>
<dbReference type="PANTHER" id="PTHR35795:SF1">
    <property type="entry name" value="BIS(5'-NUCLEOSYL)-TETRAPHOSPHATASE, SYMMETRICAL"/>
    <property type="match status" value="1"/>
</dbReference>
<dbReference type="SUPFAM" id="SSF109604">
    <property type="entry name" value="HD-domain/PDEase-like"/>
    <property type="match status" value="1"/>
</dbReference>
<dbReference type="NCBIfam" id="TIGR00488">
    <property type="entry name" value="bis(5'-nucleosyl)-tetraphosphatase (symmetrical) YqeK"/>
    <property type="match status" value="1"/>
</dbReference>
<dbReference type="InterPro" id="IPR003607">
    <property type="entry name" value="HD/PDEase_dom"/>
</dbReference>
<protein>
    <recommendedName>
        <fullName evidence="1">bis(5'-nucleosyl)-tetraphosphatase (symmetrical)</fullName>
        <ecNumber evidence="1">3.6.1.41</ecNumber>
    </recommendedName>
</protein>
<keyword evidence="5" id="KW-0408">Iron</keyword>
<dbReference type="InterPro" id="IPR005249">
    <property type="entry name" value="YqeK"/>
</dbReference>
<comment type="caution">
    <text evidence="8">The sequence shown here is derived from an EMBL/GenBank/DDBJ whole genome shotgun (WGS) entry which is preliminary data.</text>
</comment>
<reference evidence="9" key="1">
    <citation type="journal article" date="2019" name="Int. J. Syst. Evol. Microbiol.">
        <title>The Global Catalogue of Microorganisms (GCM) 10K type strain sequencing project: providing services to taxonomists for standard genome sequencing and annotation.</title>
        <authorList>
            <consortium name="The Broad Institute Genomics Platform"/>
            <consortium name="The Broad Institute Genome Sequencing Center for Infectious Disease"/>
            <person name="Wu L."/>
            <person name="Ma J."/>
        </authorList>
    </citation>
    <scope>NUCLEOTIDE SEQUENCE [LARGE SCALE GENOMIC DNA]</scope>
    <source>
        <strain evidence="9">CGMCC 1.12295</strain>
    </source>
</reference>
<keyword evidence="9" id="KW-1185">Reference proteome</keyword>
<sequence>MKREQAYQILSEKISGPRYDHTVRVAETAEKLAVKYGADVERTVLAAIFHDYAKLQPISELKELIIEYRLDSRLLDFHPELWHAPAGAVLVQEEVGIKDEEILNAIRYHTTGRAGMSLLEKIVYIADYIEPGRKFPGLDEVRQLADQQLDMAVFKSLGNTIKYLIGQSATVYPDTFEAYNAMAPK</sequence>
<evidence type="ECO:0000256" key="2">
    <source>
        <dbReference type="ARBA" id="ARBA00022723"/>
    </source>
</evidence>
<evidence type="ECO:0000256" key="5">
    <source>
        <dbReference type="ARBA" id="ARBA00023004"/>
    </source>
</evidence>
<dbReference type="Proteomes" id="UP001597301">
    <property type="component" value="Unassembled WGS sequence"/>
</dbReference>
<dbReference type="CDD" id="cd00077">
    <property type="entry name" value="HDc"/>
    <property type="match status" value="1"/>
</dbReference>
<evidence type="ECO:0000256" key="1">
    <source>
        <dbReference type="ARBA" id="ARBA00012506"/>
    </source>
</evidence>
<evidence type="ECO:0000313" key="8">
    <source>
        <dbReference type="EMBL" id="MFD1705475.1"/>
    </source>
</evidence>
<keyword evidence="3" id="KW-0547">Nucleotide-binding</keyword>
<dbReference type="PROSITE" id="PS51831">
    <property type="entry name" value="HD"/>
    <property type="match status" value="1"/>
</dbReference>
<organism evidence="8 9">
    <name type="scientific">Siminovitchia sediminis</name>
    <dbReference type="NCBI Taxonomy" id="1274353"/>
    <lineage>
        <taxon>Bacteria</taxon>
        <taxon>Bacillati</taxon>
        <taxon>Bacillota</taxon>
        <taxon>Bacilli</taxon>
        <taxon>Bacillales</taxon>
        <taxon>Bacillaceae</taxon>
        <taxon>Siminovitchia</taxon>
    </lineage>
</organism>
<evidence type="ECO:0000256" key="6">
    <source>
        <dbReference type="ARBA" id="ARBA00049417"/>
    </source>
</evidence>
<keyword evidence="2" id="KW-0479">Metal-binding</keyword>
<feature type="domain" description="HD" evidence="7">
    <location>
        <begin position="18"/>
        <end position="132"/>
    </location>
</feature>
<keyword evidence="4 8" id="KW-0378">Hydrolase</keyword>
<dbReference type="InterPro" id="IPR051094">
    <property type="entry name" value="Diverse_Catalytic_Enzymes"/>
</dbReference>
<dbReference type="GO" id="GO:0008803">
    <property type="term" value="F:bis(5'-nucleosyl)-tetraphosphatase (symmetrical) activity"/>
    <property type="evidence" value="ECO:0007669"/>
    <property type="project" value="UniProtKB-EC"/>
</dbReference>
<accession>A0ABW4KH26</accession>
<dbReference type="RefSeq" id="WP_380771919.1">
    <property type="nucleotide sequence ID" value="NZ_JBHUEO010000004.1"/>
</dbReference>
<evidence type="ECO:0000256" key="4">
    <source>
        <dbReference type="ARBA" id="ARBA00022801"/>
    </source>
</evidence>
<dbReference type="InterPro" id="IPR006674">
    <property type="entry name" value="HD_domain"/>
</dbReference>
<dbReference type="Gene3D" id="1.10.3210.10">
    <property type="entry name" value="Hypothetical protein af1432"/>
    <property type="match status" value="1"/>
</dbReference>
<dbReference type="PANTHER" id="PTHR35795">
    <property type="entry name" value="SLR1885 PROTEIN"/>
    <property type="match status" value="1"/>
</dbReference>
<dbReference type="EC" id="3.6.1.41" evidence="1"/>